<evidence type="ECO:0000256" key="1">
    <source>
        <dbReference type="ARBA" id="ARBA00006754"/>
    </source>
</evidence>
<dbReference type="RefSeq" id="WP_030428455.1">
    <property type="nucleotide sequence ID" value="NZ_JOEF01000004.1"/>
</dbReference>
<keyword evidence="6" id="KW-1185">Reference proteome</keyword>
<dbReference type="Pfam" id="PF13556">
    <property type="entry name" value="HTH_30"/>
    <property type="match status" value="1"/>
</dbReference>
<dbReference type="InterPro" id="IPR042070">
    <property type="entry name" value="PucR_C-HTH_sf"/>
</dbReference>
<dbReference type="Pfam" id="PF07905">
    <property type="entry name" value="PucR"/>
    <property type="match status" value="1"/>
</dbReference>
<dbReference type="eggNOG" id="COG2508">
    <property type="taxonomic scope" value="Bacteria"/>
</dbReference>
<feature type="domain" description="CdaR GGDEF-like" evidence="4">
    <location>
        <begin position="289"/>
        <end position="410"/>
    </location>
</feature>
<dbReference type="AlphaFoldDB" id="A0A1H0D4Z4"/>
<feature type="domain" description="PucR C-terminal helix-turn-helix" evidence="3">
    <location>
        <begin position="463"/>
        <end position="520"/>
    </location>
</feature>
<evidence type="ECO:0000259" key="3">
    <source>
        <dbReference type="Pfam" id="PF13556"/>
    </source>
</evidence>
<gene>
    <name evidence="5" type="ORF">SAMN04489726_7593</name>
</gene>
<dbReference type="InterPro" id="IPR041522">
    <property type="entry name" value="CdaR_GGDEF"/>
</dbReference>
<accession>A0A1H0D4Z4</accession>
<organism evidence="5 6">
    <name type="scientific">Allokutzneria albata</name>
    <name type="common">Kibdelosporangium albatum</name>
    <dbReference type="NCBI Taxonomy" id="211114"/>
    <lineage>
        <taxon>Bacteria</taxon>
        <taxon>Bacillati</taxon>
        <taxon>Actinomycetota</taxon>
        <taxon>Actinomycetes</taxon>
        <taxon>Pseudonocardiales</taxon>
        <taxon>Pseudonocardiaceae</taxon>
        <taxon>Allokutzneria</taxon>
    </lineage>
</organism>
<dbReference type="PANTHER" id="PTHR33744">
    <property type="entry name" value="CARBOHYDRATE DIACID REGULATOR"/>
    <property type="match status" value="1"/>
</dbReference>
<dbReference type="Pfam" id="PF17853">
    <property type="entry name" value="GGDEF_2"/>
    <property type="match status" value="1"/>
</dbReference>
<sequence>MRLRDLVEAADLHLALLTGSDQLDRPIRWIYTTDLRDPSRYLSGGELVLTGLVWRRSAEDSDAFVAALAAAGVTALAAGDAEFGAVPADLVEACRAHGVPLLGVPVDVSFATITERVVLALAGERGELEGNLLAGLTQQHWHRRMVAAAVDGGGLAAVLELGAARLGAQCWVLSPSGRVIGGSAAPAVLSSERRRLLVQQFLHADRLPKTARERSGEPVSLLPSASRAGQRLASWFLVVEGDHEQWDPSASETASELATLIALERSRREERQRLESRLAGPLLLSAMHGEVEASEVDARLGALGFARGEPLCVLAATTSGGGPGLAPVVLGELVHGSRARGFVAVAGQEALALLSADAEGLAAALEEINEAVRAMEPGLGDARLVVGVSGLATVAGLRGAVEEARQARRLAEHRPGRAKVATAAELASHLLLLATVPDELRKSFRAKLLGPLLEYDSAHKGELVQTLRVFLDCAGSPTKSAAKLHVHVNTLRYRLSRIEELTGRDLGSFPDRVDLYLALELG</sequence>
<evidence type="ECO:0000313" key="5">
    <source>
        <dbReference type="EMBL" id="SDN65222.1"/>
    </source>
</evidence>
<comment type="similarity">
    <text evidence="1">Belongs to the CdaR family.</text>
</comment>
<dbReference type="STRING" id="211114.SAMN04489726_7593"/>
<dbReference type="PANTHER" id="PTHR33744:SF17">
    <property type="entry name" value="CONSERVED PROTEIN"/>
    <property type="match status" value="1"/>
</dbReference>
<name>A0A1H0D4Z4_ALLAB</name>
<dbReference type="InterPro" id="IPR025736">
    <property type="entry name" value="PucR_C-HTH_dom"/>
</dbReference>
<evidence type="ECO:0000259" key="2">
    <source>
        <dbReference type="Pfam" id="PF07905"/>
    </source>
</evidence>
<dbReference type="OrthoDB" id="3170447at2"/>
<protein>
    <submittedName>
        <fullName evidence="5">PucR C-terminal helix-turn-helix domain-containing protein</fullName>
    </submittedName>
</protein>
<dbReference type="Proteomes" id="UP000183376">
    <property type="component" value="Chromosome I"/>
</dbReference>
<dbReference type="InterPro" id="IPR051448">
    <property type="entry name" value="CdaR-like_regulators"/>
</dbReference>
<dbReference type="EMBL" id="LT629701">
    <property type="protein sequence ID" value="SDN65222.1"/>
    <property type="molecule type" value="Genomic_DNA"/>
</dbReference>
<evidence type="ECO:0000313" key="6">
    <source>
        <dbReference type="Proteomes" id="UP000183376"/>
    </source>
</evidence>
<evidence type="ECO:0000259" key="4">
    <source>
        <dbReference type="Pfam" id="PF17853"/>
    </source>
</evidence>
<dbReference type="InterPro" id="IPR012914">
    <property type="entry name" value="PucR_dom"/>
</dbReference>
<dbReference type="Gene3D" id="1.10.10.2840">
    <property type="entry name" value="PucR C-terminal helix-turn-helix domain"/>
    <property type="match status" value="1"/>
</dbReference>
<proteinExistence type="inferred from homology"/>
<reference evidence="5 6" key="1">
    <citation type="submission" date="2016-10" db="EMBL/GenBank/DDBJ databases">
        <authorList>
            <person name="de Groot N.N."/>
        </authorList>
    </citation>
    <scope>NUCLEOTIDE SEQUENCE [LARGE SCALE GENOMIC DNA]</scope>
    <source>
        <strain evidence="5 6">DSM 44149</strain>
    </source>
</reference>
<feature type="domain" description="Purine catabolism PurC-like" evidence="2">
    <location>
        <begin position="9"/>
        <end position="120"/>
    </location>
</feature>